<reference evidence="2" key="1">
    <citation type="submission" date="2024-06" db="EMBL/GenBank/DDBJ databases">
        <title>Multi-omics analyses provide insights into the biosynthesis of the anticancer antibiotic pleurotin in Hohenbuehelia grisea.</title>
        <authorList>
            <person name="Weaver J.A."/>
            <person name="Alberti F."/>
        </authorList>
    </citation>
    <scope>NUCLEOTIDE SEQUENCE [LARGE SCALE GENOMIC DNA]</scope>
    <source>
        <strain evidence="2">T-177</strain>
    </source>
</reference>
<accession>A0ABR3JXZ9</accession>
<dbReference type="SUPFAM" id="SSF144232">
    <property type="entry name" value="HIT/MYND zinc finger-like"/>
    <property type="match status" value="1"/>
</dbReference>
<proteinExistence type="predicted"/>
<evidence type="ECO:0000313" key="2">
    <source>
        <dbReference type="Proteomes" id="UP001556367"/>
    </source>
</evidence>
<evidence type="ECO:0008006" key="3">
    <source>
        <dbReference type="Google" id="ProtNLM"/>
    </source>
</evidence>
<name>A0ABR3JXZ9_9AGAR</name>
<protein>
    <recommendedName>
        <fullName evidence="3">MYND-type domain-containing protein</fullName>
    </recommendedName>
</protein>
<evidence type="ECO:0000313" key="1">
    <source>
        <dbReference type="EMBL" id="KAL0960055.1"/>
    </source>
</evidence>
<dbReference type="EMBL" id="JASNQZ010000002">
    <property type="protein sequence ID" value="KAL0960055.1"/>
    <property type="molecule type" value="Genomic_DNA"/>
</dbReference>
<sequence length="632" mass="70242">MTTLLQYACCFVYCTRSPPSALRIAPSISCPECLAVTYCSQQCCSADARIHTRDCFPLGICRPLAFAGYQALQFQHAYSLELHRIVLSVLGFTNIPLSSQDKSAFAAHAVGSCIKIVLTQAIPSLGLAPYNDLVPRTAEVHPINDVLAVIASINTRHKHADGSLVEAFNLIRSLPCDADSITCVFVVEDAEGPVGVHVDTYSADEVSGFQDFGLLFPAGESISFDWAWAVLRRRVRVKARLCAPTSKDRILASALSAAFKYILLLSCMSPLDIAHYELVSRSSMHAVRKYKEHAYDLEKFFQPFFDSDTYRRIRMMQELTDTVISGSAVVAFMGRLPLYPHADLDFYTPHRFFMQFGNCLIESGYAFQPRQGQPKSFQYCDQWTAHSRLPRRPVLLPAADGDVYPVRGILQVFDFKGGPTDRRVQLVVVRNAPMEAILNFHSSCIMNVITSRNAISMFPITTFHCMQSILTHVNSAANADARQKWIARGWKMVSRSVVLTGRAAAHSVFRRVGDRHSWMVPIPLSGTLSVMSAEPHRTDPFVLNSWTNSADGDVLSLSYQLIVAWGLRGGLLVGDAKLWDALIKPFLRHFHPLAWPTDRSARLGEIMRGLAEASVGVHFAEHIVSCLLLTLL</sequence>
<gene>
    <name evidence="1" type="ORF">HGRIS_011703</name>
</gene>
<dbReference type="Proteomes" id="UP001556367">
    <property type="component" value="Unassembled WGS sequence"/>
</dbReference>
<organism evidence="1 2">
    <name type="scientific">Hohenbuehelia grisea</name>
    <dbReference type="NCBI Taxonomy" id="104357"/>
    <lineage>
        <taxon>Eukaryota</taxon>
        <taxon>Fungi</taxon>
        <taxon>Dikarya</taxon>
        <taxon>Basidiomycota</taxon>
        <taxon>Agaricomycotina</taxon>
        <taxon>Agaricomycetes</taxon>
        <taxon>Agaricomycetidae</taxon>
        <taxon>Agaricales</taxon>
        <taxon>Pleurotineae</taxon>
        <taxon>Pleurotaceae</taxon>
        <taxon>Hohenbuehelia</taxon>
    </lineage>
</organism>
<comment type="caution">
    <text evidence="1">The sequence shown here is derived from an EMBL/GenBank/DDBJ whole genome shotgun (WGS) entry which is preliminary data.</text>
</comment>
<keyword evidence="2" id="KW-1185">Reference proteome</keyword>